<organism evidence="1">
    <name type="scientific">marine sediment metagenome</name>
    <dbReference type="NCBI Taxonomy" id="412755"/>
    <lineage>
        <taxon>unclassified sequences</taxon>
        <taxon>metagenomes</taxon>
        <taxon>ecological metagenomes</taxon>
    </lineage>
</organism>
<accession>X0U982</accession>
<proteinExistence type="predicted"/>
<protein>
    <submittedName>
        <fullName evidence="1">Uncharacterized protein</fullName>
    </submittedName>
</protein>
<reference evidence="1" key="1">
    <citation type="journal article" date="2014" name="Front. Microbiol.">
        <title>High frequency of phylogenetically diverse reductive dehalogenase-homologous genes in deep subseafloor sedimentary metagenomes.</title>
        <authorList>
            <person name="Kawai M."/>
            <person name="Futagami T."/>
            <person name="Toyoda A."/>
            <person name="Takaki Y."/>
            <person name="Nishi S."/>
            <person name="Hori S."/>
            <person name="Arai W."/>
            <person name="Tsubouchi T."/>
            <person name="Morono Y."/>
            <person name="Uchiyama I."/>
            <person name="Ito T."/>
            <person name="Fujiyama A."/>
            <person name="Inagaki F."/>
            <person name="Takami H."/>
        </authorList>
    </citation>
    <scope>NUCLEOTIDE SEQUENCE</scope>
    <source>
        <strain evidence="1">Expedition CK06-06</strain>
    </source>
</reference>
<gene>
    <name evidence="1" type="ORF">S01H1_45743</name>
</gene>
<feature type="non-terminal residue" evidence="1">
    <location>
        <position position="1"/>
    </location>
</feature>
<name>X0U982_9ZZZZ</name>
<sequence length="264" mass="29045">EGLTTEPTSEIKIVGSGDDEYRLKCDVSDGDVSMPLAFANSSGLFLGDDDDRIVLDQSRIIDDQYFILTTGYEQGEKSYILQYQGADVPSGGGTSTLKFKNLASGETIERSFDTDATLRLGGSEWMITEAAGENTSEDDFDINISDNYESLIITTEDAAINITDATPSLINLSIFPIDRSDMIDDVEELSGADDIVVEITKTISDEVDLDVEDGLNWGFESLEDEDNIERAITPYGAELKYVDEDDDPNRIDIVWPDSQREAQA</sequence>
<feature type="non-terminal residue" evidence="1">
    <location>
        <position position="264"/>
    </location>
</feature>
<comment type="caution">
    <text evidence="1">The sequence shown here is derived from an EMBL/GenBank/DDBJ whole genome shotgun (WGS) entry which is preliminary data.</text>
</comment>
<dbReference type="AlphaFoldDB" id="X0U982"/>
<dbReference type="EMBL" id="BARS01029251">
    <property type="protein sequence ID" value="GAG02384.1"/>
    <property type="molecule type" value="Genomic_DNA"/>
</dbReference>
<evidence type="ECO:0000313" key="1">
    <source>
        <dbReference type="EMBL" id="GAG02384.1"/>
    </source>
</evidence>